<dbReference type="NCBIfam" id="NF047641">
    <property type="entry name" value="FFLEE_fam"/>
    <property type="match status" value="1"/>
</dbReference>
<reference evidence="2 3" key="1">
    <citation type="submission" date="2016-06" db="EMBL/GenBank/DDBJ databases">
        <title>Draft genome of Moraxella nonliquefaciens CCUG 60284.</title>
        <authorList>
            <person name="Salva-Serra F."/>
            <person name="Engstrom-Jakobsson H."/>
            <person name="Thorell K."/>
            <person name="Gonzales-Siles L."/>
            <person name="Karlsson R."/>
            <person name="Boulund F."/>
            <person name="Engstrand L."/>
            <person name="Kristiansson E."/>
            <person name="Moore E."/>
        </authorList>
    </citation>
    <scope>NUCLEOTIDE SEQUENCE [LARGE SCALE GENOMIC DNA]</scope>
    <source>
        <strain evidence="2 3">CCUG 60284</strain>
    </source>
</reference>
<dbReference type="Pfam" id="PF26621">
    <property type="entry name" value="DUF8198"/>
    <property type="match status" value="1"/>
</dbReference>
<dbReference type="OrthoDB" id="7957365at2"/>
<dbReference type="InterPro" id="IPR058511">
    <property type="entry name" value="DUF8198"/>
</dbReference>
<sequence length="234" mass="26058">MSQIQTLVDMLKAYQALPHHTSPILKQALGDVQAWQKARIKRTNHALFTDDKTTPLANYLIERIYGDDDFDVLADQLLTAGVNALNGSGRLEKLIPSNALKAGVQGVRLAVDAIALDLALASSLLDDFGTAYASTGINDALMYDVYKNVNAKDERITQVYAIKEVCEQSYQYFNSFILQNAFKLAKGMAYDNGYQPLYDFIGDGLLAIKPLKRIDDFTVPFVTNELAIIHEIYR</sequence>
<comment type="caution">
    <text evidence="2">The sequence shown here is derived from an EMBL/GenBank/DDBJ whole genome shotgun (WGS) entry which is preliminary data.</text>
</comment>
<gene>
    <name evidence="2" type="ORF">A9Z60_00225</name>
</gene>
<accession>A0A1B8PM81</accession>
<dbReference type="InterPro" id="IPR058063">
    <property type="entry name" value="FFLEE_fam"/>
</dbReference>
<evidence type="ECO:0000313" key="2">
    <source>
        <dbReference type="EMBL" id="OBX52158.1"/>
    </source>
</evidence>
<protein>
    <recommendedName>
        <fullName evidence="1">DUF8198 domain-containing protein</fullName>
    </recommendedName>
</protein>
<organism evidence="2 3">
    <name type="scientific">Moraxella nonliquefaciens</name>
    <dbReference type="NCBI Taxonomy" id="478"/>
    <lineage>
        <taxon>Bacteria</taxon>
        <taxon>Pseudomonadati</taxon>
        <taxon>Pseudomonadota</taxon>
        <taxon>Gammaproteobacteria</taxon>
        <taxon>Moraxellales</taxon>
        <taxon>Moraxellaceae</taxon>
        <taxon>Moraxella</taxon>
    </lineage>
</organism>
<feature type="domain" description="DUF8198" evidence="1">
    <location>
        <begin position="18"/>
        <end position="233"/>
    </location>
</feature>
<evidence type="ECO:0000313" key="3">
    <source>
        <dbReference type="Proteomes" id="UP000092671"/>
    </source>
</evidence>
<proteinExistence type="predicted"/>
<dbReference type="Proteomes" id="UP000092671">
    <property type="component" value="Unassembled WGS sequence"/>
</dbReference>
<evidence type="ECO:0000259" key="1">
    <source>
        <dbReference type="Pfam" id="PF26621"/>
    </source>
</evidence>
<dbReference type="EMBL" id="LZDN01000001">
    <property type="protein sequence ID" value="OBX52158.1"/>
    <property type="molecule type" value="Genomic_DNA"/>
</dbReference>
<dbReference type="AlphaFoldDB" id="A0A1B8PM81"/>
<dbReference type="RefSeq" id="WP_066890562.1">
    <property type="nucleotide sequence ID" value="NZ_LZDN01000001.1"/>
</dbReference>
<name>A0A1B8PM81_MORNO</name>